<sequence length="155" mass="17805">TYLPSTFSKKEIEMREMEVIVEDYDRFFVQVRKEIEEMLRKGRAIIITFATQSSLDKFAEKLMNEKPNLNQYKGFKTLSDSLGLEERQEIVNHATRPFAVTLITRFYGRGTDFACFDQALVRAGGVHVVVTFLPEDNSEAKQILGRTCRQDDPGS</sequence>
<evidence type="ECO:0000313" key="7">
    <source>
        <dbReference type="Proteomes" id="UP000011087"/>
    </source>
</evidence>
<dbReference type="GO" id="GO:0006605">
    <property type="term" value="P:protein targeting"/>
    <property type="evidence" value="ECO:0007669"/>
    <property type="project" value="InterPro"/>
</dbReference>
<evidence type="ECO:0000313" key="6">
    <source>
        <dbReference type="EnsemblProtists" id="EKX47455"/>
    </source>
</evidence>
<reference evidence="7" key="2">
    <citation type="submission" date="2012-11" db="EMBL/GenBank/DDBJ databases">
        <authorList>
            <person name="Kuo A."/>
            <person name="Curtis B.A."/>
            <person name="Tanifuji G."/>
            <person name="Burki F."/>
            <person name="Gruber A."/>
            <person name="Irimia M."/>
            <person name="Maruyama S."/>
            <person name="Arias M.C."/>
            <person name="Ball S.G."/>
            <person name="Gile G.H."/>
            <person name="Hirakawa Y."/>
            <person name="Hopkins J.F."/>
            <person name="Rensing S.A."/>
            <person name="Schmutz J."/>
            <person name="Symeonidi A."/>
            <person name="Elias M."/>
            <person name="Eveleigh R.J."/>
            <person name="Herman E.K."/>
            <person name="Klute M.J."/>
            <person name="Nakayama T."/>
            <person name="Obornik M."/>
            <person name="Reyes-Prieto A."/>
            <person name="Armbrust E.V."/>
            <person name="Aves S.J."/>
            <person name="Beiko R.G."/>
            <person name="Coutinho P."/>
            <person name="Dacks J.B."/>
            <person name="Durnford D.G."/>
            <person name="Fast N.M."/>
            <person name="Green B.R."/>
            <person name="Grisdale C."/>
            <person name="Hempe F."/>
            <person name="Henrissat B."/>
            <person name="Hoppner M.P."/>
            <person name="Ishida K.-I."/>
            <person name="Kim E."/>
            <person name="Koreny L."/>
            <person name="Kroth P.G."/>
            <person name="Liu Y."/>
            <person name="Malik S.-B."/>
            <person name="Maier U.G."/>
            <person name="McRose D."/>
            <person name="Mock T."/>
            <person name="Neilson J.A."/>
            <person name="Onodera N.T."/>
            <person name="Poole A.M."/>
            <person name="Pritham E.J."/>
            <person name="Richards T.A."/>
            <person name="Rocap G."/>
            <person name="Roy S.W."/>
            <person name="Sarai C."/>
            <person name="Schaack S."/>
            <person name="Shirato S."/>
            <person name="Slamovits C.H."/>
            <person name="Spencer D.F."/>
            <person name="Suzuki S."/>
            <person name="Worden A.Z."/>
            <person name="Zauner S."/>
            <person name="Barry K."/>
            <person name="Bell C."/>
            <person name="Bharti A.K."/>
            <person name="Crow J.A."/>
            <person name="Grimwood J."/>
            <person name="Kramer R."/>
            <person name="Lindquist E."/>
            <person name="Lucas S."/>
            <person name="Salamov A."/>
            <person name="McFadden G.I."/>
            <person name="Lane C.E."/>
            <person name="Keeling P.J."/>
            <person name="Gray M.W."/>
            <person name="Grigoriev I.V."/>
            <person name="Archibald J.M."/>
        </authorList>
    </citation>
    <scope>NUCLEOTIDE SEQUENCE</scope>
    <source>
        <strain evidence="7">CCMP2712</strain>
    </source>
</reference>
<dbReference type="GO" id="GO:0005524">
    <property type="term" value="F:ATP binding"/>
    <property type="evidence" value="ECO:0007669"/>
    <property type="project" value="InterPro"/>
</dbReference>
<feature type="non-terminal residue" evidence="5">
    <location>
        <position position="155"/>
    </location>
</feature>
<comment type="subcellular location">
    <subcellularLocation>
        <location evidence="1">Plastid</location>
        <location evidence="1">Chloroplast</location>
    </subcellularLocation>
</comment>
<dbReference type="Proteomes" id="UP000011087">
    <property type="component" value="Unassembled WGS sequence"/>
</dbReference>
<dbReference type="InterPro" id="IPR014018">
    <property type="entry name" value="SecA_motor_DEAD"/>
</dbReference>
<dbReference type="EMBL" id="JH992990">
    <property type="protein sequence ID" value="EKX47455.1"/>
    <property type="molecule type" value="Genomic_DNA"/>
</dbReference>
<dbReference type="PaxDb" id="55529-EKX47455"/>
<dbReference type="PANTHER" id="PTHR30612:SF0">
    <property type="entry name" value="CHLOROPLAST PROTEIN-TRANSPORTING ATPASE"/>
    <property type="match status" value="1"/>
</dbReference>
<feature type="domain" description="SecA family profile" evidence="4">
    <location>
        <begin position="1"/>
        <end position="155"/>
    </location>
</feature>
<reference evidence="6" key="3">
    <citation type="submission" date="2016-03" db="UniProtKB">
        <authorList>
            <consortium name="EnsemblProtists"/>
        </authorList>
    </citation>
    <scope>IDENTIFICATION</scope>
</reference>
<reference evidence="5 7" key="1">
    <citation type="journal article" date="2012" name="Nature">
        <title>Algal genomes reveal evolutionary mosaicism and the fate of nucleomorphs.</title>
        <authorList>
            <consortium name="DOE Joint Genome Institute"/>
            <person name="Curtis B.A."/>
            <person name="Tanifuji G."/>
            <person name="Burki F."/>
            <person name="Gruber A."/>
            <person name="Irimia M."/>
            <person name="Maruyama S."/>
            <person name="Arias M.C."/>
            <person name="Ball S.G."/>
            <person name="Gile G.H."/>
            <person name="Hirakawa Y."/>
            <person name="Hopkins J.F."/>
            <person name="Kuo A."/>
            <person name="Rensing S.A."/>
            <person name="Schmutz J."/>
            <person name="Symeonidi A."/>
            <person name="Elias M."/>
            <person name="Eveleigh R.J."/>
            <person name="Herman E.K."/>
            <person name="Klute M.J."/>
            <person name="Nakayama T."/>
            <person name="Obornik M."/>
            <person name="Reyes-Prieto A."/>
            <person name="Armbrust E.V."/>
            <person name="Aves S.J."/>
            <person name="Beiko R.G."/>
            <person name="Coutinho P."/>
            <person name="Dacks J.B."/>
            <person name="Durnford D.G."/>
            <person name="Fast N.M."/>
            <person name="Green B.R."/>
            <person name="Grisdale C.J."/>
            <person name="Hempel F."/>
            <person name="Henrissat B."/>
            <person name="Hoppner M.P."/>
            <person name="Ishida K."/>
            <person name="Kim E."/>
            <person name="Koreny L."/>
            <person name="Kroth P.G."/>
            <person name="Liu Y."/>
            <person name="Malik S.B."/>
            <person name="Maier U.G."/>
            <person name="McRose D."/>
            <person name="Mock T."/>
            <person name="Neilson J.A."/>
            <person name="Onodera N.T."/>
            <person name="Poole A.M."/>
            <person name="Pritham E.J."/>
            <person name="Richards T.A."/>
            <person name="Rocap G."/>
            <person name="Roy S.W."/>
            <person name="Sarai C."/>
            <person name="Schaack S."/>
            <person name="Shirato S."/>
            <person name="Slamovits C.H."/>
            <person name="Spencer D.F."/>
            <person name="Suzuki S."/>
            <person name="Worden A.Z."/>
            <person name="Zauner S."/>
            <person name="Barry K."/>
            <person name="Bell C."/>
            <person name="Bharti A.K."/>
            <person name="Crow J.A."/>
            <person name="Grimwood J."/>
            <person name="Kramer R."/>
            <person name="Lindquist E."/>
            <person name="Lucas S."/>
            <person name="Salamov A."/>
            <person name="McFadden G.I."/>
            <person name="Lane C.E."/>
            <person name="Keeling P.J."/>
            <person name="Gray M.W."/>
            <person name="Grigoriev I.V."/>
            <person name="Archibald J.M."/>
        </authorList>
    </citation>
    <scope>NUCLEOTIDE SEQUENCE</scope>
    <source>
        <strain evidence="5 7">CCMP2712</strain>
    </source>
</reference>
<dbReference type="HOGENOM" id="CLU_1700143_0_0_1"/>
<evidence type="ECO:0000256" key="3">
    <source>
        <dbReference type="ARBA" id="ARBA00023010"/>
    </source>
</evidence>
<name>L1JH82_GUITC</name>
<dbReference type="GO" id="GO:0006886">
    <property type="term" value="P:intracellular protein transport"/>
    <property type="evidence" value="ECO:0007669"/>
    <property type="project" value="InterPro"/>
</dbReference>
<dbReference type="InterPro" id="IPR000185">
    <property type="entry name" value="SecA"/>
</dbReference>
<dbReference type="EnsemblProtists" id="EKX47455">
    <property type="protein sequence ID" value="EKX47455"/>
    <property type="gene ID" value="GUITHDRAFT_59939"/>
</dbReference>
<keyword evidence="3" id="KW-0811">Translocation</keyword>
<evidence type="ECO:0000256" key="2">
    <source>
        <dbReference type="ARBA" id="ARBA00022927"/>
    </source>
</evidence>
<dbReference type="AlphaFoldDB" id="L1JH82"/>
<dbReference type="RefSeq" id="XP_005834435.1">
    <property type="nucleotide sequence ID" value="XM_005834378.1"/>
</dbReference>
<dbReference type="Gene3D" id="3.40.50.300">
    <property type="entry name" value="P-loop containing nucleotide triphosphate hydrolases"/>
    <property type="match status" value="1"/>
</dbReference>
<dbReference type="PANTHER" id="PTHR30612">
    <property type="entry name" value="SECA INNER MEMBRANE COMPONENT OF SEC PROTEIN SECRETION SYSTEM"/>
    <property type="match status" value="1"/>
</dbReference>
<dbReference type="PROSITE" id="PS51196">
    <property type="entry name" value="SECA_MOTOR_DEAD"/>
    <property type="match status" value="1"/>
</dbReference>
<dbReference type="GO" id="GO:0009507">
    <property type="term" value="C:chloroplast"/>
    <property type="evidence" value="ECO:0007669"/>
    <property type="project" value="UniProtKB-SubCell"/>
</dbReference>
<keyword evidence="7" id="KW-1185">Reference proteome</keyword>
<accession>L1JH82</accession>
<evidence type="ECO:0000313" key="5">
    <source>
        <dbReference type="EMBL" id="EKX47455.1"/>
    </source>
</evidence>
<proteinExistence type="predicted"/>
<protein>
    <recommendedName>
        <fullName evidence="4">SecA family profile domain-containing protein</fullName>
    </recommendedName>
</protein>
<dbReference type="GeneID" id="17304118"/>
<feature type="non-terminal residue" evidence="5">
    <location>
        <position position="1"/>
    </location>
</feature>
<organism evidence="5">
    <name type="scientific">Guillardia theta (strain CCMP2712)</name>
    <name type="common">Cryptophyte</name>
    <dbReference type="NCBI Taxonomy" id="905079"/>
    <lineage>
        <taxon>Eukaryota</taxon>
        <taxon>Cryptophyceae</taxon>
        <taxon>Pyrenomonadales</taxon>
        <taxon>Geminigeraceae</taxon>
        <taxon>Guillardia</taxon>
    </lineage>
</organism>
<evidence type="ECO:0000256" key="1">
    <source>
        <dbReference type="ARBA" id="ARBA00004229"/>
    </source>
</evidence>
<dbReference type="OrthoDB" id="10067052at2759"/>
<dbReference type="KEGG" id="gtt:GUITHDRAFT_59939"/>
<gene>
    <name evidence="5" type="ORF">GUITHDRAFT_59939</name>
</gene>
<keyword evidence="2" id="KW-0813">Transport</keyword>
<evidence type="ECO:0000259" key="4">
    <source>
        <dbReference type="PROSITE" id="PS51196"/>
    </source>
</evidence>
<keyword evidence="2" id="KW-0653">Protein transport</keyword>
<dbReference type="SUPFAM" id="SSF52540">
    <property type="entry name" value="P-loop containing nucleoside triphosphate hydrolases"/>
    <property type="match status" value="1"/>
</dbReference>
<dbReference type="InterPro" id="IPR027417">
    <property type="entry name" value="P-loop_NTPase"/>
</dbReference>